<reference evidence="9" key="1">
    <citation type="journal article" date="2020" name="Stud. Mycol.">
        <title>101 Dothideomycetes genomes: a test case for predicting lifestyles and emergence of pathogens.</title>
        <authorList>
            <person name="Haridas S."/>
            <person name="Albert R."/>
            <person name="Binder M."/>
            <person name="Bloem J."/>
            <person name="Labutti K."/>
            <person name="Salamov A."/>
            <person name="Andreopoulos B."/>
            <person name="Baker S."/>
            <person name="Barry K."/>
            <person name="Bills G."/>
            <person name="Bluhm B."/>
            <person name="Cannon C."/>
            <person name="Castanera R."/>
            <person name="Culley D."/>
            <person name="Daum C."/>
            <person name="Ezra D."/>
            <person name="Gonzalez J."/>
            <person name="Henrissat B."/>
            <person name="Kuo A."/>
            <person name="Liang C."/>
            <person name="Lipzen A."/>
            <person name="Lutzoni F."/>
            <person name="Magnuson J."/>
            <person name="Mondo S."/>
            <person name="Nolan M."/>
            <person name="Ohm R."/>
            <person name="Pangilinan J."/>
            <person name="Park H.-J."/>
            <person name="Ramirez L."/>
            <person name="Alfaro M."/>
            <person name="Sun H."/>
            <person name="Tritt A."/>
            <person name="Yoshinaga Y."/>
            <person name="Zwiers L.-H."/>
            <person name="Turgeon B."/>
            <person name="Goodwin S."/>
            <person name="Spatafora J."/>
            <person name="Crous P."/>
            <person name="Grigoriev I."/>
        </authorList>
    </citation>
    <scope>NUCLEOTIDE SEQUENCE</scope>
    <source>
        <strain evidence="9">CBS 101060</strain>
    </source>
</reference>
<dbReference type="EMBL" id="MU006100">
    <property type="protein sequence ID" value="KAF2837278.1"/>
    <property type="molecule type" value="Genomic_DNA"/>
</dbReference>
<comment type="similarity">
    <text evidence="2">Belongs to the EAF7 family.</text>
</comment>
<organism evidence="9 10">
    <name type="scientific">Patellaria atrata CBS 101060</name>
    <dbReference type="NCBI Taxonomy" id="1346257"/>
    <lineage>
        <taxon>Eukaryota</taxon>
        <taxon>Fungi</taxon>
        <taxon>Dikarya</taxon>
        <taxon>Ascomycota</taxon>
        <taxon>Pezizomycotina</taxon>
        <taxon>Dothideomycetes</taxon>
        <taxon>Dothideomycetes incertae sedis</taxon>
        <taxon>Patellariales</taxon>
        <taxon>Patellariaceae</taxon>
        <taxon>Patellaria</taxon>
    </lineage>
</organism>
<feature type="region of interest" description="Disordered" evidence="8">
    <location>
        <begin position="170"/>
        <end position="301"/>
    </location>
</feature>
<comment type="caution">
    <text evidence="9">The sequence shown here is derived from an EMBL/GenBank/DDBJ whole genome shotgun (WGS) entry which is preliminary data.</text>
</comment>
<name>A0A9P4S6Y5_9PEZI</name>
<keyword evidence="10" id="KW-1185">Reference proteome</keyword>
<keyword evidence="3" id="KW-0156">Chromatin regulator</keyword>
<dbReference type="PANTHER" id="PTHR13581">
    <property type="entry name" value="MRG-BINDING PROTEIN"/>
    <property type="match status" value="1"/>
</dbReference>
<sequence length="301" mass="34156">MPPRKRAKVSAASTPLAETQPKTPISAVATPTVEKSAEQIQEQEELQNDPWTDEQETALFKSLIRWKPTGIHKHFHMIAISQNLRSHGHSYPPNPSPALADAYEHMRISSIWHKLRQLYDLDALDERETSNFFLSQLEPIDTDEEDDYHPFSLPEDEFGDIMWERRLQENESIRSSPPTLPTLISLKDDPQPPSGWSKEEPIGPGQEEEEPSKPSPPLKKGRAGRKGKDTTRSMRSKTTRANRDRSAEEDDQEEEDNDDAEDQNSENEAASEEEESTPARGTSNKFRGGRRGRPARKGRGR</sequence>
<proteinExistence type="inferred from homology"/>
<feature type="compositionally biased region" description="Polar residues" evidence="8">
    <location>
        <begin position="11"/>
        <end position="23"/>
    </location>
</feature>
<dbReference type="OrthoDB" id="5595141at2759"/>
<dbReference type="GO" id="GO:0006357">
    <property type="term" value="P:regulation of transcription by RNA polymerase II"/>
    <property type="evidence" value="ECO:0007669"/>
    <property type="project" value="TreeGrafter"/>
</dbReference>
<dbReference type="Pfam" id="PF07904">
    <property type="entry name" value="Eaf7"/>
    <property type="match status" value="1"/>
</dbReference>
<evidence type="ECO:0000313" key="10">
    <source>
        <dbReference type="Proteomes" id="UP000799429"/>
    </source>
</evidence>
<feature type="compositionally biased region" description="Acidic residues" evidence="8">
    <location>
        <begin position="41"/>
        <end position="53"/>
    </location>
</feature>
<evidence type="ECO:0000313" key="9">
    <source>
        <dbReference type="EMBL" id="KAF2837278.1"/>
    </source>
</evidence>
<dbReference type="GO" id="GO:0005634">
    <property type="term" value="C:nucleus"/>
    <property type="evidence" value="ECO:0007669"/>
    <property type="project" value="UniProtKB-SubCell"/>
</dbReference>
<feature type="compositionally biased region" description="Acidic residues" evidence="8">
    <location>
        <begin position="247"/>
        <end position="276"/>
    </location>
</feature>
<gene>
    <name evidence="9" type="ORF">M501DRAFT_938015</name>
</gene>
<evidence type="ECO:0000256" key="3">
    <source>
        <dbReference type="ARBA" id="ARBA00022853"/>
    </source>
</evidence>
<feature type="region of interest" description="Disordered" evidence="8">
    <location>
        <begin position="1"/>
        <end position="53"/>
    </location>
</feature>
<evidence type="ECO:0000256" key="4">
    <source>
        <dbReference type="ARBA" id="ARBA00023015"/>
    </source>
</evidence>
<evidence type="ECO:0000256" key="6">
    <source>
        <dbReference type="ARBA" id="ARBA00023242"/>
    </source>
</evidence>
<evidence type="ECO:0000256" key="5">
    <source>
        <dbReference type="ARBA" id="ARBA00023163"/>
    </source>
</evidence>
<evidence type="ECO:0000256" key="8">
    <source>
        <dbReference type="SAM" id="MobiDB-lite"/>
    </source>
</evidence>
<protein>
    <submittedName>
        <fullName evidence="9">CT20-domain-containing protein</fullName>
    </submittedName>
</protein>
<comment type="function">
    <text evidence="7">Component of the NuA4 histone acetyltransferase complex which is involved in transcriptional activation of selected genes principally by acetylation of nucleosomal histone H4 and H2A. The NuA4 complex is also involved in DNA repair.</text>
</comment>
<keyword evidence="4" id="KW-0805">Transcription regulation</keyword>
<keyword evidence="6" id="KW-0539">Nucleus</keyword>
<dbReference type="AlphaFoldDB" id="A0A9P4S6Y5"/>
<comment type="subcellular location">
    <subcellularLocation>
        <location evidence="1">Nucleus</location>
    </subcellularLocation>
</comment>
<evidence type="ECO:0000256" key="7">
    <source>
        <dbReference type="ARBA" id="ARBA00025178"/>
    </source>
</evidence>
<feature type="compositionally biased region" description="Basic residues" evidence="8">
    <location>
        <begin position="287"/>
        <end position="301"/>
    </location>
</feature>
<evidence type="ECO:0000256" key="1">
    <source>
        <dbReference type="ARBA" id="ARBA00004123"/>
    </source>
</evidence>
<dbReference type="PANTHER" id="PTHR13581:SF5">
    <property type="entry name" value="MRG_MORF4L-BINDING PROTEIN"/>
    <property type="match status" value="1"/>
</dbReference>
<dbReference type="InterPro" id="IPR012423">
    <property type="entry name" value="Eaf7/MRGBP"/>
</dbReference>
<dbReference type="GO" id="GO:0035267">
    <property type="term" value="C:NuA4 histone acetyltransferase complex"/>
    <property type="evidence" value="ECO:0007669"/>
    <property type="project" value="TreeGrafter"/>
</dbReference>
<accession>A0A9P4S6Y5</accession>
<dbReference type="GO" id="GO:0006325">
    <property type="term" value="P:chromatin organization"/>
    <property type="evidence" value="ECO:0007669"/>
    <property type="project" value="UniProtKB-KW"/>
</dbReference>
<evidence type="ECO:0000256" key="2">
    <source>
        <dbReference type="ARBA" id="ARBA00007117"/>
    </source>
</evidence>
<keyword evidence="5" id="KW-0804">Transcription</keyword>
<dbReference type="Proteomes" id="UP000799429">
    <property type="component" value="Unassembled WGS sequence"/>
</dbReference>